<feature type="compositionally biased region" description="Polar residues" evidence="7">
    <location>
        <begin position="886"/>
        <end position="907"/>
    </location>
</feature>
<feature type="compositionally biased region" description="Polar residues" evidence="7">
    <location>
        <begin position="1170"/>
        <end position="1188"/>
    </location>
</feature>
<evidence type="ECO:0000256" key="6">
    <source>
        <dbReference type="PROSITE-ProRule" id="PRU01371"/>
    </source>
</evidence>
<feature type="region of interest" description="Disordered" evidence="7">
    <location>
        <begin position="483"/>
        <end position="517"/>
    </location>
</feature>
<evidence type="ECO:0000256" key="7">
    <source>
        <dbReference type="SAM" id="MobiDB-lite"/>
    </source>
</evidence>
<feature type="region of interest" description="Disordered" evidence="7">
    <location>
        <begin position="808"/>
        <end position="830"/>
    </location>
</feature>
<accession>A0A6E8WA81</accession>
<dbReference type="InterPro" id="IPR026104">
    <property type="entry name" value="ZNF_C2HC_dom_1C"/>
</dbReference>
<evidence type="ECO:0000259" key="8">
    <source>
        <dbReference type="PROSITE" id="PS52027"/>
    </source>
</evidence>
<evidence type="ECO:0000256" key="4">
    <source>
        <dbReference type="ARBA" id="ARBA00022833"/>
    </source>
</evidence>
<feature type="compositionally biased region" description="Low complexity" evidence="7">
    <location>
        <begin position="1204"/>
        <end position="1218"/>
    </location>
</feature>
<feature type="compositionally biased region" description="Basic and acidic residues" evidence="7">
    <location>
        <begin position="737"/>
        <end position="752"/>
    </location>
</feature>
<feature type="region of interest" description="Disordered" evidence="7">
    <location>
        <begin position="1059"/>
        <end position="1120"/>
    </location>
</feature>
<protein>
    <submittedName>
        <fullName evidence="9">C2HC/C3H-type domain-containing protein</fullName>
    </submittedName>
</protein>
<evidence type="ECO:0000313" key="10">
    <source>
        <dbReference type="Proteomes" id="UP001105220"/>
    </source>
</evidence>
<reference key="1">
    <citation type="journal article" date="2019" name="Genes (Basel)">
        <title>A High-Quality De novo Genome Assembly from a Single Mosquito Using PacBio Sequencing.</title>
        <authorList>
            <person name="Kingan S.B."/>
            <person name="Heaton H."/>
            <person name="Cudini J."/>
            <person name="Lambert C.C."/>
            <person name="Baybayan P."/>
            <person name="Galvin B.D."/>
            <person name="Durbin R."/>
            <person name="Korlach J."/>
            <person name="Lawniczak M.K.N."/>
        </authorList>
    </citation>
    <scope>NUCLEOTIDE SEQUENCE [LARGE SCALE GENOMIC DNA]</scope>
    <source>
        <strain>Mali-NIH</strain>
    </source>
</reference>
<feature type="compositionally biased region" description="Low complexity" evidence="7">
    <location>
        <begin position="490"/>
        <end position="500"/>
    </location>
</feature>
<dbReference type="EnsemblMetazoa" id="ACON028496-RB">
    <property type="protein sequence ID" value="ACON028496-PB"/>
    <property type="gene ID" value="ACON028496"/>
</dbReference>
<keyword evidence="10" id="KW-1185">Reference proteome</keyword>
<name>A0A6E8WA81_ANOCL</name>
<keyword evidence="2" id="KW-0479">Metal-binding</keyword>
<keyword evidence="5" id="KW-0175">Coiled coil</keyword>
<dbReference type="Pfam" id="PF13913">
    <property type="entry name" value="zf-C2HC_2"/>
    <property type="match status" value="2"/>
</dbReference>
<feature type="compositionally biased region" description="Low complexity" evidence="7">
    <location>
        <begin position="171"/>
        <end position="187"/>
    </location>
</feature>
<feature type="compositionally biased region" description="Low complexity" evidence="7">
    <location>
        <begin position="323"/>
        <end position="338"/>
    </location>
</feature>
<comment type="similarity">
    <text evidence="1">Belongs to the ZC2HC1 family.</text>
</comment>
<dbReference type="GO" id="GO:0008270">
    <property type="term" value="F:zinc ion binding"/>
    <property type="evidence" value="ECO:0007669"/>
    <property type="project" value="UniProtKB-KW"/>
</dbReference>
<feature type="compositionally biased region" description="Low complexity" evidence="7">
    <location>
        <begin position="929"/>
        <end position="983"/>
    </location>
</feature>
<feature type="region of interest" description="Disordered" evidence="7">
    <location>
        <begin position="166"/>
        <end position="194"/>
    </location>
</feature>
<evidence type="ECO:0000256" key="5">
    <source>
        <dbReference type="ARBA" id="ARBA00023054"/>
    </source>
</evidence>
<evidence type="ECO:0000256" key="1">
    <source>
        <dbReference type="ARBA" id="ARBA00010843"/>
    </source>
</evidence>
<dbReference type="InterPro" id="IPR049899">
    <property type="entry name" value="Znf_C2HC_C3H"/>
</dbReference>
<dbReference type="PANTHER" id="PTHR14649:SF1">
    <property type="entry name" value="ZINC FINGER C2HC DOMAIN-CONTAINING PROTEIN 1C"/>
    <property type="match status" value="1"/>
</dbReference>
<sequence length="1294" mass="142622">MDSDTDFERTINNAMDALENAIENGFDEDFKERYDHRFEGSWSDNNLNEKQLYTEAEKEEPVYIEECKSYETFDPSYEPPPNLELQPCPICLRKFAPASLSKHTGICERVQTKKRKPFDSSRQRREGTELASYLPKNFGLPQKTVSSSNEAIPVRKLSLSKTPTFERKEFSPTTMSTSMPSASTPKPALKRSMSQQNEPCPYCERCFGMKAYDRHVEWCREKAILNRNVNNNQSISAAKERLQARIQYKAPQIRSKRALNREKYSGSLSCSGSTNSLAELDLHMPRHNSMSSSVSSDNGYSPDRYDPFLSARRQLEELFSPATSLIHTSSPSSTTSTSRLNQMSPNGGTANDKSASGNATKHTPHNSNFRRAYSLRMPRKVSRPMYVEKAKSNIQKGITDDGPVSPNFLKSSEYDELPIKSTFNALQMAEPKPKLRDSSTVRKNLKLEIRDPNNPAGGEIPLSKTDSLAVFLKYENELALSEKDMKDKSNSLSKRTSSLSAEVNQQKKQEVLSVAPSPVKANETITVDEEQQKHKKNVQAIEDETAKKQTQKLVPIKLEPINITYNSNNASEVTDIKPVVISLDAIIGKPSIKKQKEPQVDSDNRADNSYIDPKLINKCDNLPINLVMPSTKDADGSCSSRNSNTIGNICSDGNQLALKTIEPKVERSAVISPPPRASLSVAPKPPERTRNETCFDYRKSNNEPSSSEPSTSNNSSPTTSHSSSPVDHRISKNSTNCDKRPQLNRQDREDSGYRTGQESGQSDVHEQPKKPSPSPSASKNNEDNMPKNPAFKPTYKLNRLISPSSALNNFSNTLPSSNSTAPSTPVNRDRPTISSALEQFDVDEFMQSLEDLHRQSPISAREYKHSLFVHSNSSVTSRSVASSQSDHTNNNKRSNSLDSGHGNSVANSIRYVRKHESSGVPRMDVCVRNGSGTASNNNSSNSSSSFSSPSHYSNSNNSNSYYNSSSTNNNNSHNHSTSASNANDAAKCAEVVHPLGQQMNYARNSPAIAHRRRSEDAAGISLPAVPPLPSSNTGGSGALSSLQNLPNIHKATAADTLLNGNNKTMQQPGTLPYYSSPSPVNGRKNSYSNKSYHANNTGTSASTPASSHLTGNVHEPRYPAESFDHLERDLLKSVQELNRMCGSSSSVCSIDSEELYSVEDYPLNKRSSERSQASADSAYRSSLSTQSPPDYAPPVPIRQARPNSRSSTTSQSQPAQSTNEPFNSLSLHTALPPITTAIIKGHRMEAHLMKDSPEGGPNLIMNPMSKFCHECGARFMISSAKFCMSCGVRRIMLD</sequence>
<evidence type="ECO:0000256" key="2">
    <source>
        <dbReference type="ARBA" id="ARBA00022723"/>
    </source>
</evidence>
<dbReference type="VEuPathDB" id="VectorBase:ACON028496"/>
<reference evidence="9" key="2">
    <citation type="submission" date="2020-05" db="UniProtKB">
        <authorList>
            <consortium name="EnsemblMetazoa"/>
        </authorList>
    </citation>
    <scope>IDENTIFICATION</scope>
    <source>
        <strain evidence="9">Ngousso</strain>
    </source>
</reference>
<evidence type="ECO:0000313" key="9">
    <source>
        <dbReference type="EnsemblMetazoa" id="ACON028496-PB"/>
    </source>
</evidence>
<evidence type="ECO:0000256" key="3">
    <source>
        <dbReference type="ARBA" id="ARBA00022771"/>
    </source>
</evidence>
<feature type="region of interest" description="Disordered" evidence="7">
    <location>
        <begin position="666"/>
        <end position="793"/>
    </location>
</feature>
<feature type="region of interest" description="Disordered" evidence="7">
    <location>
        <begin position="320"/>
        <end position="371"/>
    </location>
</feature>
<feature type="compositionally biased region" description="Low complexity" evidence="7">
    <location>
        <begin position="702"/>
        <end position="725"/>
    </location>
</feature>
<dbReference type="PANTHER" id="PTHR14649">
    <property type="entry name" value="ZINC FINGER C2HC DOMAIN-CONTAINING PROTEIN 1C"/>
    <property type="match status" value="1"/>
</dbReference>
<dbReference type="VEuPathDB" id="VectorBase:ACMO_002326"/>
<feature type="compositionally biased region" description="Polar residues" evidence="7">
    <location>
        <begin position="1059"/>
        <end position="1110"/>
    </location>
</feature>
<keyword evidence="4" id="KW-0862">Zinc</keyword>
<feature type="compositionally biased region" description="Polar residues" evidence="7">
    <location>
        <begin position="339"/>
        <end position="369"/>
    </location>
</feature>
<dbReference type="Proteomes" id="UP001105220">
    <property type="component" value="Unplaced"/>
</dbReference>
<feature type="domain" description="C2HC/C3H-type" evidence="8">
    <location>
        <begin position="84"/>
        <end position="113"/>
    </location>
</feature>
<keyword evidence="3 6" id="KW-0863">Zinc-finger</keyword>
<proteinExistence type="inferred from homology"/>
<feature type="region of interest" description="Disordered" evidence="7">
    <location>
        <begin position="872"/>
        <end position="985"/>
    </location>
</feature>
<dbReference type="VEuPathDB" id="VectorBase:ACON2_042635"/>
<feature type="compositionally biased region" description="Basic and acidic residues" evidence="7">
    <location>
        <begin position="685"/>
        <end position="701"/>
    </location>
</feature>
<dbReference type="PROSITE" id="PS52027">
    <property type="entry name" value="ZF_C2HC_C3H"/>
    <property type="match status" value="1"/>
</dbReference>
<organism evidence="9 10">
    <name type="scientific">Anopheles coluzzii</name>
    <name type="common">African malaria mosquito</name>
    <dbReference type="NCBI Taxonomy" id="1518534"/>
    <lineage>
        <taxon>Eukaryota</taxon>
        <taxon>Metazoa</taxon>
        <taxon>Ecdysozoa</taxon>
        <taxon>Arthropoda</taxon>
        <taxon>Hexapoda</taxon>
        <taxon>Insecta</taxon>
        <taxon>Pterygota</taxon>
        <taxon>Neoptera</taxon>
        <taxon>Endopterygota</taxon>
        <taxon>Diptera</taxon>
        <taxon>Nematocera</taxon>
        <taxon>Culicoidea</taxon>
        <taxon>Culicidae</taxon>
        <taxon>Anophelinae</taxon>
        <taxon>Anopheles</taxon>
    </lineage>
</organism>
<feature type="compositionally biased region" description="Low complexity" evidence="7">
    <location>
        <begin position="872"/>
        <end position="885"/>
    </location>
</feature>
<feature type="region of interest" description="Disordered" evidence="7">
    <location>
        <begin position="1163"/>
        <end position="1226"/>
    </location>
</feature>